<evidence type="ECO:0000256" key="2">
    <source>
        <dbReference type="ARBA" id="ARBA00022801"/>
    </source>
</evidence>
<comment type="caution">
    <text evidence="5">The sequence shown here is derived from an EMBL/GenBank/DDBJ whole genome shotgun (WGS) entry which is preliminary data.</text>
</comment>
<dbReference type="Pfam" id="PF00884">
    <property type="entry name" value="Sulfatase"/>
    <property type="match status" value="1"/>
</dbReference>
<accession>A0A839GID6</accession>
<comment type="similarity">
    <text evidence="1">Belongs to the sulfatase family.</text>
</comment>
<keyword evidence="2" id="KW-0378">Hydrolase</keyword>
<feature type="domain" description="Sulfatase N-terminal" evidence="4">
    <location>
        <begin position="23"/>
        <end position="296"/>
    </location>
</feature>
<feature type="chain" id="PRO_5032456962" evidence="3">
    <location>
        <begin position="20"/>
        <end position="624"/>
    </location>
</feature>
<dbReference type="InterPro" id="IPR017850">
    <property type="entry name" value="Alkaline_phosphatase_core_sf"/>
</dbReference>
<name>A0A839GID6_9BACT</name>
<evidence type="ECO:0000313" key="5">
    <source>
        <dbReference type="EMBL" id="MBA9078632.1"/>
    </source>
</evidence>
<dbReference type="GO" id="GO:0004065">
    <property type="term" value="F:arylsulfatase activity"/>
    <property type="evidence" value="ECO:0007669"/>
    <property type="project" value="TreeGrafter"/>
</dbReference>
<evidence type="ECO:0000256" key="1">
    <source>
        <dbReference type="ARBA" id="ARBA00008779"/>
    </source>
</evidence>
<dbReference type="AlphaFoldDB" id="A0A839GID6"/>
<dbReference type="RefSeq" id="WP_182513782.1">
    <property type="nucleotide sequence ID" value="NZ_JACJIQ010000014.1"/>
</dbReference>
<dbReference type="EMBL" id="JACJIQ010000014">
    <property type="protein sequence ID" value="MBA9078632.1"/>
    <property type="molecule type" value="Genomic_DNA"/>
</dbReference>
<sequence>MKKFFSLFALVLFAFHGFAQDRPNILWLVTEDMSPYLSSYGNKLVKTPNLDKLAAQGIRYTQARSNGPQCSPARSTLISGKYAVSLGTDIHREGRPVPAAFYFPKYLREAGYYTSNNAKKDYNDKKTPEDVWHESSNKASYTKRPDKSQPFFSVFNCGITHMVRVATRNVQGRDQRTVPMDKVPVPGYVPDLPEVRNDIAWNMDAVMLMDKWMGEKLAELEKSGEAENTIIFFYADHGGTVPRGKAYVYESGTRVPLIVYFPKKWQHLANTAVPSVSNRQVSFVDFSATVLNLAGVKAPDFLVGKPFLGPDANKPENTRKYTFAFRANQGDSFAPSRGITNGQYKLIWNYQSAYPNGTRQDYQWQMPAQQAWDVANMKTKLSPLHKAFWVPVETFELYDLQKDSLETKNLAQDKAYSKIFNELKAELQREVRQQKDLGFMPREYRKTLQEQGPLFNVVRKNNIDVDKQIGAAETASLRNPANLKTLTDYLADKDPVVQYWGASGICGLAKTGQLKSWPAKATAVMGQAEVIPEVKSLLAEAMVYAGNKKQGLDFLLQQVKDNFGPAAACLQNVGAEAKPIAPELQALLEGKSGNKHKFYLRSILINCGVLPYSALYQAGEKTSD</sequence>
<dbReference type="Gene3D" id="3.40.720.10">
    <property type="entry name" value="Alkaline Phosphatase, subunit A"/>
    <property type="match status" value="1"/>
</dbReference>
<evidence type="ECO:0000313" key="6">
    <source>
        <dbReference type="Proteomes" id="UP000563094"/>
    </source>
</evidence>
<dbReference type="SUPFAM" id="SSF53649">
    <property type="entry name" value="Alkaline phosphatase-like"/>
    <property type="match status" value="1"/>
</dbReference>
<evidence type="ECO:0000256" key="3">
    <source>
        <dbReference type="SAM" id="SignalP"/>
    </source>
</evidence>
<keyword evidence="6" id="KW-1185">Reference proteome</keyword>
<dbReference type="CDD" id="cd16027">
    <property type="entry name" value="SGSH"/>
    <property type="match status" value="1"/>
</dbReference>
<dbReference type="PANTHER" id="PTHR42693:SF53">
    <property type="entry name" value="ENDO-4-O-SULFATASE"/>
    <property type="match status" value="1"/>
</dbReference>
<keyword evidence="3" id="KW-0732">Signal</keyword>
<evidence type="ECO:0000259" key="4">
    <source>
        <dbReference type="Pfam" id="PF00884"/>
    </source>
</evidence>
<feature type="signal peptide" evidence="3">
    <location>
        <begin position="1"/>
        <end position="19"/>
    </location>
</feature>
<dbReference type="InterPro" id="IPR050738">
    <property type="entry name" value="Sulfatase"/>
</dbReference>
<protein>
    <submittedName>
        <fullName evidence="5">Arylsulfatase A-like enzyme</fullName>
    </submittedName>
</protein>
<dbReference type="Proteomes" id="UP000563094">
    <property type="component" value="Unassembled WGS sequence"/>
</dbReference>
<dbReference type="PANTHER" id="PTHR42693">
    <property type="entry name" value="ARYLSULFATASE FAMILY MEMBER"/>
    <property type="match status" value="1"/>
</dbReference>
<organism evidence="5 6">
    <name type="scientific">Rufibacter quisquiliarum</name>
    <dbReference type="NCBI Taxonomy" id="1549639"/>
    <lineage>
        <taxon>Bacteria</taxon>
        <taxon>Pseudomonadati</taxon>
        <taxon>Bacteroidota</taxon>
        <taxon>Cytophagia</taxon>
        <taxon>Cytophagales</taxon>
        <taxon>Hymenobacteraceae</taxon>
        <taxon>Rufibacter</taxon>
    </lineage>
</organism>
<proteinExistence type="inferred from homology"/>
<dbReference type="InterPro" id="IPR000917">
    <property type="entry name" value="Sulfatase_N"/>
</dbReference>
<gene>
    <name evidence="5" type="ORF">FHS90_003362</name>
</gene>
<reference evidence="5 6" key="1">
    <citation type="submission" date="2020-08" db="EMBL/GenBank/DDBJ databases">
        <title>Genomic Encyclopedia of Type Strains, Phase IV (KMG-IV): sequencing the most valuable type-strain genomes for metagenomic binning, comparative biology and taxonomic classification.</title>
        <authorList>
            <person name="Goeker M."/>
        </authorList>
    </citation>
    <scope>NUCLEOTIDE SEQUENCE [LARGE SCALE GENOMIC DNA]</scope>
    <source>
        <strain evidence="5 6">DSM 29854</strain>
    </source>
</reference>